<gene>
    <name evidence="4" type="ORF">CVV64_03235</name>
</gene>
<dbReference type="Pfam" id="PF00639">
    <property type="entry name" value="Rotamase"/>
    <property type="match status" value="2"/>
</dbReference>
<dbReference type="Proteomes" id="UP000233256">
    <property type="component" value="Unassembled WGS sequence"/>
</dbReference>
<keyword evidence="1" id="KW-0413">Isomerase</keyword>
<evidence type="ECO:0000256" key="1">
    <source>
        <dbReference type="PROSITE-ProRule" id="PRU00278"/>
    </source>
</evidence>
<protein>
    <recommendedName>
        <fullName evidence="3">PpiC domain-containing protein</fullName>
    </recommendedName>
</protein>
<dbReference type="InterPro" id="IPR050245">
    <property type="entry name" value="PrsA_foldase"/>
</dbReference>
<keyword evidence="1" id="KW-0697">Rotamase</keyword>
<dbReference type="AlphaFoldDB" id="A0A2N1PTP9"/>
<dbReference type="EMBL" id="PGXC01000002">
    <property type="protein sequence ID" value="PKK91690.1"/>
    <property type="molecule type" value="Genomic_DNA"/>
</dbReference>
<dbReference type="Pfam" id="PF13145">
    <property type="entry name" value="Rotamase_2"/>
    <property type="match status" value="1"/>
</dbReference>
<dbReference type="SUPFAM" id="SSF54534">
    <property type="entry name" value="FKBP-like"/>
    <property type="match status" value="3"/>
</dbReference>
<evidence type="ECO:0000313" key="5">
    <source>
        <dbReference type="Proteomes" id="UP000233256"/>
    </source>
</evidence>
<evidence type="ECO:0000256" key="2">
    <source>
        <dbReference type="SAM" id="MobiDB-lite"/>
    </source>
</evidence>
<accession>A0A2N1PTP9</accession>
<organism evidence="4 5">
    <name type="scientific">Candidatus Wallbacteria bacterium HGW-Wallbacteria-1</name>
    <dbReference type="NCBI Taxonomy" id="2013854"/>
    <lineage>
        <taxon>Bacteria</taxon>
        <taxon>Candidatus Walliibacteriota</taxon>
    </lineage>
</organism>
<feature type="domain" description="PpiC" evidence="3">
    <location>
        <begin position="290"/>
        <end position="379"/>
    </location>
</feature>
<feature type="domain" description="PpiC" evidence="3">
    <location>
        <begin position="842"/>
        <end position="931"/>
    </location>
</feature>
<proteinExistence type="predicted"/>
<dbReference type="GO" id="GO:0003755">
    <property type="term" value="F:peptidyl-prolyl cis-trans isomerase activity"/>
    <property type="evidence" value="ECO:0007669"/>
    <property type="project" value="UniProtKB-KW"/>
</dbReference>
<reference evidence="4 5" key="1">
    <citation type="journal article" date="2017" name="ISME J.">
        <title>Potential for microbial H2 and metal transformations associated with novel bacteria and archaea in deep terrestrial subsurface sediments.</title>
        <authorList>
            <person name="Hernsdorf A.W."/>
            <person name="Amano Y."/>
            <person name="Miyakawa K."/>
            <person name="Ise K."/>
            <person name="Suzuki Y."/>
            <person name="Anantharaman K."/>
            <person name="Probst A."/>
            <person name="Burstein D."/>
            <person name="Thomas B.C."/>
            <person name="Banfield J.F."/>
        </authorList>
    </citation>
    <scope>NUCLEOTIDE SEQUENCE [LARGE SCALE GENOMIC DNA]</scope>
    <source>
        <strain evidence="4">HGW-Wallbacteria-1</strain>
    </source>
</reference>
<name>A0A2N1PTP9_9BACT</name>
<feature type="region of interest" description="Disordered" evidence="2">
    <location>
        <begin position="111"/>
        <end position="173"/>
    </location>
</feature>
<evidence type="ECO:0000259" key="3">
    <source>
        <dbReference type="PROSITE" id="PS50198"/>
    </source>
</evidence>
<dbReference type="PANTHER" id="PTHR47245">
    <property type="entry name" value="PEPTIDYLPROLYL ISOMERASE"/>
    <property type="match status" value="1"/>
</dbReference>
<dbReference type="InterPro" id="IPR046357">
    <property type="entry name" value="PPIase_dom_sf"/>
</dbReference>
<sequence>MRRFDIGELRSFSFLRVLLLVCFCLTTGCDVKVNGGARGQSPENVLENDRLASGVATAAKDADGAQAGKAVTGRTADAELIAELVVKKLGDDRKFINRVAEKVLSTAGSAVDNRPADVGKESAAADLQPGRDTLVSPLGSSVEGRPSSEREPSGASSDTVRRADISEPIGKNSLKADPRTLVAQAGGKEYTAGAVLSWALALAAPDRIALRSREAMEKFVRNHVLGELLVRRAEEKGYSRHPRIRAAEEHFTRNYLIETLLQKRLKSPEAVPEESVKKYYNEHPELYNRPAETEAWMIIVDSMKLATEIEGKIRAGEDFRQLARRYSLDVSASEGGYVGRVRKDSIPASVWEVLDSLSTGQIGGPVKSPFGHHLILKGRTQSAVIIPFDAARKSIVMLLAKSAAPALRTSLYNEAVKSCGATLEVTLLDNLTSPDHSLSPELEKSTLFNTLQKPCTLGAFASELRIRRDSGAVAPGADGVRSFAREYMQAELLASLARSEGIELPAETMTAYRKNQDSFRVAIMIDEAVRKDLTITSDAPELYYREMRETFRVPEAIKLEAAAFSTDTLAIQAIEKLKSGKTFDTVLASADGDESLSNQAGQMGWVTRESMPTQIFSKLFAQQGKFTEEPLKLGNIYYVFQVQEKRASYIPEFRDIRETVENSLKAEVFEKRREMFLGEVWKEYQGRIEPLGIEASVQLLHERSVGAVDGLEPSEDLSGEDAPITGDLTRALDSDVLVRWQDNVFTVGDFKKQFSRLRESFKQRYRNKSGVLKLFTAWLDRILLSREAERIKVNQDAGVMTAIERDRTLLAIETYVEREIYPKLTIPADAVQKEYESRSSDFEYLVARMIRVKDRETLREALSEIGNGMPFAKAAAKFSQDSSAQRDGLLPAFHRNMLPNPAIGDLFRLDVGALSEPVEINNGWAVFKVEEKGLDALEQVRDSIEQTLLGKAREKALTDHMSMLRDKWSARLNLGPAQTDALADPNNPLLSEVVIDLGFRRIKMQEVVERANQYPLEQASQLMANQSSREAFIKQLANTELLYRAALDAGIDQDPGFVEKFSFEREARLIDGLFAREKATINPDRTQLVSFYENNRGLFRSADGQTQTFEAVEEKVRSLFVETEYRKIMETRAVELRKTVKIQYDQQVLDKMDFSVFSGDGTSDSGNQNSDENILKKQDGK</sequence>
<dbReference type="PROSITE" id="PS51257">
    <property type="entry name" value="PROKAR_LIPOPROTEIN"/>
    <property type="match status" value="1"/>
</dbReference>
<feature type="region of interest" description="Disordered" evidence="2">
    <location>
        <begin position="1159"/>
        <end position="1181"/>
    </location>
</feature>
<dbReference type="InterPro" id="IPR000297">
    <property type="entry name" value="PPIase_PpiC"/>
</dbReference>
<dbReference type="PANTHER" id="PTHR47245:SF2">
    <property type="entry name" value="PEPTIDYL-PROLYL CIS-TRANS ISOMERASE HP_0175-RELATED"/>
    <property type="match status" value="1"/>
</dbReference>
<dbReference type="PROSITE" id="PS50198">
    <property type="entry name" value="PPIC_PPIASE_2"/>
    <property type="match status" value="2"/>
</dbReference>
<dbReference type="Gene3D" id="3.10.50.40">
    <property type="match status" value="3"/>
</dbReference>
<comment type="caution">
    <text evidence="4">The sequence shown here is derived from an EMBL/GenBank/DDBJ whole genome shotgun (WGS) entry which is preliminary data.</text>
</comment>
<evidence type="ECO:0000313" key="4">
    <source>
        <dbReference type="EMBL" id="PKK91690.1"/>
    </source>
</evidence>
<feature type="compositionally biased region" description="Polar residues" evidence="2">
    <location>
        <begin position="1160"/>
        <end position="1172"/>
    </location>
</feature>